<proteinExistence type="predicted"/>
<comment type="caution">
    <text evidence="3">The sequence shown here is derived from an EMBL/GenBank/DDBJ whole genome shotgun (WGS) entry which is preliminary data.</text>
</comment>
<evidence type="ECO:0000256" key="1">
    <source>
        <dbReference type="ARBA" id="ARBA00023125"/>
    </source>
</evidence>
<dbReference type="InterPro" id="IPR000792">
    <property type="entry name" value="Tscrpt_reg_LuxR_C"/>
</dbReference>
<protein>
    <submittedName>
        <fullName evidence="3">Helix-turn-helix transcriptional regulator</fullName>
    </submittedName>
</protein>
<dbReference type="PANTHER" id="PTHR43214:SF42">
    <property type="entry name" value="TRANSCRIPTIONAL REGULATORY PROTEIN DESR"/>
    <property type="match status" value="1"/>
</dbReference>
<name>A0ABU4HHQ7_9ACTN</name>
<dbReference type="PRINTS" id="PR00038">
    <property type="entry name" value="HTHLUXR"/>
</dbReference>
<keyword evidence="4" id="KW-1185">Reference proteome</keyword>
<sequence length="434" mass="44740">MRALHGPATAALADARARKQTITAAIAQAQLAAALGADDDVDGTTRARNSAAMLLARVPGAPSPERLEALLWLGLVDWSVLGDVRAARDRLARAAVLARGDEHAEIALATLAIRALASSIAGDLTGAATTAREAVAVARASGDAALLTLALAAQTRQRTVHAELTGAVKAGEELLALRSQAADLAEFDAIAAWAVAPALLDSGELERCAELLLPATTVERLALLLPQARASLLHTRVQLALARDDLGDARRQLAMLEALGFARTPLGGALAGVTAALVALADDRPLNAEVRATAAAEAARRAPSRLLELGATRMAGAAQAALGAPEVAAERFAEAEQIARSIGAHARAELAARERRALGGDLGAQAPTAEHYGLTPRQLEIAQLVAAGRTNREVAATLGISEHTVNTHLRVAFARLGVTRRTALASALQQRASA</sequence>
<dbReference type="PROSITE" id="PS50043">
    <property type="entry name" value="HTH_LUXR_2"/>
    <property type="match status" value="1"/>
</dbReference>
<evidence type="ECO:0000313" key="4">
    <source>
        <dbReference type="Proteomes" id="UP001284601"/>
    </source>
</evidence>
<accession>A0ABU4HHQ7</accession>
<dbReference type="InterPro" id="IPR039420">
    <property type="entry name" value="WalR-like"/>
</dbReference>
<dbReference type="InterPro" id="IPR036388">
    <property type="entry name" value="WH-like_DNA-bd_sf"/>
</dbReference>
<evidence type="ECO:0000313" key="3">
    <source>
        <dbReference type="EMBL" id="MDW5592812.1"/>
    </source>
</evidence>
<keyword evidence="1" id="KW-0238">DNA-binding</keyword>
<dbReference type="PANTHER" id="PTHR43214">
    <property type="entry name" value="TWO-COMPONENT RESPONSE REGULATOR"/>
    <property type="match status" value="1"/>
</dbReference>
<dbReference type="Pfam" id="PF00196">
    <property type="entry name" value="GerE"/>
    <property type="match status" value="1"/>
</dbReference>
<dbReference type="SUPFAM" id="SSF46894">
    <property type="entry name" value="C-terminal effector domain of the bipartite response regulators"/>
    <property type="match status" value="1"/>
</dbReference>
<dbReference type="InterPro" id="IPR016032">
    <property type="entry name" value="Sig_transdc_resp-reg_C-effctor"/>
</dbReference>
<dbReference type="EMBL" id="JAWSTH010000001">
    <property type="protein sequence ID" value="MDW5592812.1"/>
    <property type="molecule type" value="Genomic_DNA"/>
</dbReference>
<dbReference type="SMART" id="SM00421">
    <property type="entry name" value="HTH_LUXR"/>
    <property type="match status" value="1"/>
</dbReference>
<organism evidence="3 4">
    <name type="scientific">Conexibacter stalactiti</name>
    <dbReference type="NCBI Taxonomy" id="1940611"/>
    <lineage>
        <taxon>Bacteria</taxon>
        <taxon>Bacillati</taxon>
        <taxon>Actinomycetota</taxon>
        <taxon>Thermoleophilia</taxon>
        <taxon>Solirubrobacterales</taxon>
        <taxon>Conexibacteraceae</taxon>
        <taxon>Conexibacter</taxon>
    </lineage>
</organism>
<gene>
    <name evidence="3" type="ORF">R7226_00585</name>
</gene>
<dbReference type="Proteomes" id="UP001284601">
    <property type="component" value="Unassembled WGS sequence"/>
</dbReference>
<evidence type="ECO:0000259" key="2">
    <source>
        <dbReference type="PROSITE" id="PS50043"/>
    </source>
</evidence>
<feature type="domain" description="HTH luxR-type" evidence="2">
    <location>
        <begin position="367"/>
        <end position="432"/>
    </location>
</feature>
<dbReference type="CDD" id="cd06170">
    <property type="entry name" value="LuxR_C_like"/>
    <property type="match status" value="1"/>
</dbReference>
<reference evidence="4" key="1">
    <citation type="submission" date="2023-07" db="EMBL/GenBank/DDBJ databases">
        <title>Conexibacter stalactiti sp. nov., isolated from stalactites in a lava cave and emended description of the genus Conexibacter.</title>
        <authorList>
            <person name="Lee S.D."/>
        </authorList>
    </citation>
    <scope>NUCLEOTIDE SEQUENCE [LARGE SCALE GENOMIC DNA]</scope>
    <source>
        <strain evidence="4">KCTC 39840</strain>
    </source>
</reference>
<dbReference type="RefSeq" id="WP_318595070.1">
    <property type="nucleotide sequence ID" value="NZ_JAWSTH010000001.1"/>
</dbReference>
<reference evidence="3 4" key="2">
    <citation type="submission" date="2023-10" db="EMBL/GenBank/DDBJ databases">
        <authorList>
            <person name="Han X.F."/>
        </authorList>
    </citation>
    <scope>NUCLEOTIDE SEQUENCE [LARGE SCALE GENOMIC DNA]</scope>
    <source>
        <strain evidence="3 4">KCTC 39840</strain>
    </source>
</reference>
<dbReference type="Gene3D" id="1.10.10.10">
    <property type="entry name" value="Winged helix-like DNA-binding domain superfamily/Winged helix DNA-binding domain"/>
    <property type="match status" value="1"/>
</dbReference>